<gene>
    <name evidence="15" type="ORF">CAMP_LOCUS6257</name>
</gene>
<evidence type="ECO:0000313" key="15">
    <source>
        <dbReference type="EMBL" id="CAI5443620.1"/>
    </source>
</evidence>
<dbReference type="FunFam" id="3.30.70.330:FF:000095">
    <property type="entry name" value="Putative Nucleoporin NUP53"/>
    <property type="match status" value="1"/>
</dbReference>
<feature type="region of interest" description="Disordered" evidence="13">
    <location>
        <begin position="1"/>
        <end position="51"/>
    </location>
</feature>
<keyword evidence="4 12" id="KW-0813">Transport</keyword>
<keyword evidence="16" id="KW-1185">Reference proteome</keyword>
<evidence type="ECO:0000256" key="3">
    <source>
        <dbReference type="ARBA" id="ARBA00016439"/>
    </source>
</evidence>
<dbReference type="GO" id="GO:0044613">
    <property type="term" value="C:nuclear pore central transport channel"/>
    <property type="evidence" value="ECO:0007669"/>
    <property type="project" value="TreeGrafter"/>
</dbReference>
<evidence type="ECO:0000256" key="13">
    <source>
        <dbReference type="SAM" id="MobiDB-lite"/>
    </source>
</evidence>
<feature type="compositionally biased region" description="Low complexity" evidence="13">
    <location>
        <begin position="158"/>
        <end position="176"/>
    </location>
</feature>
<dbReference type="PANTHER" id="PTHR21527">
    <property type="entry name" value="NUCLEOPORIN NUP35"/>
    <property type="match status" value="1"/>
</dbReference>
<protein>
    <recommendedName>
        <fullName evidence="3">Nucleoporin NUP35</fullName>
    </recommendedName>
    <alternativeName>
        <fullName evidence="11">35 kDa nucleoporin</fullName>
    </alternativeName>
    <alternativeName>
        <fullName evidence="10">Nucleoporin NUP53</fullName>
    </alternativeName>
</protein>
<dbReference type="EMBL" id="CANHGI010000002">
    <property type="protein sequence ID" value="CAI5443620.1"/>
    <property type="molecule type" value="Genomic_DNA"/>
</dbReference>
<evidence type="ECO:0000256" key="8">
    <source>
        <dbReference type="ARBA" id="ARBA00023132"/>
    </source>
</evidence>
<dbReference type="InterPro" id="IPR007846">
    <property type="entry name" value="RRM_NUP35_dom"/>
</dbReference>
<dbReference type="GO" id="GO:0005543">
    <property type="term" value="F:phospholipid binding"/>
    <property type="evidence" value="ECO:0007669"/>
    <property type="project" value="TreeGrafter"/>
</dbReference>
<comment type="caution">
    <text evidence="15">The sequence shown here is derived from an EMBL/GenBank/DDBJ whole genome shotgun (WGS) entry which is preliminary data.</text>
</comment>
<evidence type="ECO:0000256" key="9">
    <source>
        <dbReference type="ARBA" id="ARBA00023242"/>
    </source>
</evidence>
<evidence type="ECO:0000256" key="2">
    <source>
        <dbReference type="ARBA" id="ARBA00009454"/>
    </source>
</evidence>
<keyword evidence="8 12" id="KW-0906">Nuclear pore complex</keyword>
<dbReference type="Pfam" id="PF05172">
    <property type="entry name" value="RRM_Nup35"/>
    <property type="match status" value="1"/>
</dbReference>
<accession>A0A9P1N0Q5</accession>
<dbReference type="InterPro" id="IPR035979">
    <property type="entry name" value="RBD_domain_sf"/>
</dbReference>
<evidence type="ECO:0000256" key="12">
    <source>
        <dbReference type="PROSITE-ProRule" id="PRU00804"/>
    </source>
</evidence>
<feature type="region of interest" description="Disordered" evidence="13">
    <location>
        <begin position="129"/>
        <end position="176"/>
    </location>
</feature>
<evidence type="ECO:0000256" key="11">
    <source>
        <dbReference type="ARBA" id="ARBA00030250"/>
    </source>
</evidence>
<evidence type="ECO:0000313" key="16">
    <source>
        <dbReference type="Proteomes" id="UP001152747"/>
    </source>
</evidence>
<comment type="subcellular location">
    <subcellularLocation>
        <location evidence="1">Nucleus</location>
        <location evidence="1">Nuclear pore complex</location>
    </subcellularLocation>
</comment>
<feature type="compositionally biased region" description="Polar residues" evidence="13">
    <location>
        <begin position="1"/>
        <end position="32"/>
    </location>
</feature>
<dbReference type="Proteomes" id="UP001152747">
    <property type="component" value="Unassembled WGS sequence"/>
</dbReference>
<evidence type="ECO:0000256" key="4">
    <source>
        <dbReference type="ARBA" id="ARBA00022448"/>
    </source>
</evidence>
<evidence type="ECO:0000259" key="14">
    <source>
        <dbReference type="PROSITE" id="PS51472"/>
    </source>
</evidence>
<evidence type="ECO:0000256" key="10">
    <source>
        <dbReference type="ARBA" id="ARBA00029997"/>
    </source>
</evidence>
<dbReference type="CDD" id="cd12441">
    <property type="entry name" value="RRM_Nup53_like"/>
    <property type="match status" value="1"/>
</dbReference>
<dbReference type="GO" id="GO:0017056">
    <property type="term" value="F:structural constituent of nuclear pore"/>
    <property type="evidence" value="ECO:0007669"/>
    <property type="project" value="TreeGrafter"/>
</dbReference>
<dbReference type="PROSITE" id="PS51472">
    <property type="entry name" value="RRM_NUP35"/>
    <property type="match status" value="1"/>
</dbReference>
<feature type="domain" description="RRM Nup35-type" evidence="14">
    <location>
        <begin position="190"/>
        <end position="271"/>
    </location>
</feature>
<sequence>MFSSSFSRENQPSELDFTQISSIGEPIDQSTPAYLFGGGKRKSMAPTQLNSSFGASAPSADIFASPAATQHASKSVHWSPALVQQKNAASATPTQQNEVAKVAAGFPQAAAGAAAPPLRSLRDQLEPAKKLSRRATFAARGSGHVSSPLAQRNVPLPTVSTTVTQESSQDPNTTTFSSTTQQIFQNSPQDTADTWVTVFGFQSAAQIPAILNLFSRHGQVVSHQAPPNKNWIHIRYSCVTHAHQALSRNATLFDQNAMIGVMPCSCKEIINGTASGIVLRSAGLNLNGLENASFSSSPAMHHHQSIIEQQEEEEPENLTGVPHAANRSAFLNASQFDTSLNSSRLSVRSAAGMRPLAAYNAENATRNGPNQAQNEGFLNKLWTSIGLH</sequence>
<evidence type="ECO:0000256" key="7">
    <source>
        <dbReference type="ARBA" id="ARBA00023010"/>
    </source>
</evidence>
<dbReference type="GO" id="GO:0006999">
    <property type="term" value="P:nuclear pore organization"/>
    <property type="evidence" value="ECO:0007669"/>
    <property type="project" value="TreeGrafter"/>
</dbReference>
<keyword evidence="5 12" id="KW-0509">mRNA transport</keyword>
<keyword evidence="7" id="KW-0811">Translocation</keyword>
<dbReference type="GO" id="GO:0044615">
    <property type="term" value="C:nuclear pore nuclear basket"/>
    <property type="evidence" value="ECO:0007669"/>
    <property type="project" value="TreeGrafter"/>
</dbReference>
<dbReference type="InterPro" id="IPR012677">
    <property type="entry name" value="Nucleotide-bd_a/b_plait_sf"/>
</dbReference>
<dbReference type="SUPFAM" id="SSF54928">
    <property type="entry name" value="RNA-binding domain, RBD"/>
    <property type="match status" value="1"/>
</dbReference>
<organism evidence="15 16">
    <name type="scientific">Caenorhabditis angaria</name>
    <dbReference type="NCBI Taxonomy" id="860376"/>
    <lineage>
        <taxon>Eukaryota</taxon>
        <taxon>Metazoa</taxon>
        <taxon>Ecdysozoa</taxon>
        <taxon>Nematoda</taxon>
        <taxon>Chromadorea</taxon>
        <taxon>Rhabditida</taxon>
        <taxon>Rhabditina</taxon>
        <taxon>Rhabditomorpha</taxon>
        <taxon>Rhabditoidea</taxon>
        <taxon>Rhabditidae</taxon>
        <taxon>Peloderinae</taxon>
        <taxon>Caenorhabditis</taxon>
    </lineage>
</organism>
<reference evidence="15" key="1">
    <citation type="submission" date="2022-11" db="EMBL/GenBank/DDBJ databases">
        <authorList>
            <person name="Kikuchi T."/>
        </authorList>
    </citation>
    <scope>NUCLEOTIDE SEQUENCE</scope>
    <source>
        <strain evidence="15">PS1010</strain>
    </source>
</reference>
<dbReference type="OrthoDB" id="10015491at2759"/>
<comment type="similarity">
    <text evidence="2">Belongs to the Nup35 family.</text>
</comment>
<dbReference type="GO" id="GO:0006607">
    <property type="term" value="P:NLS-bearing protein import into nucleus"/>
    <property type="evidence" value="ECO:0007669"/>
    <property type="project" value="TreeGrafter"/>
</dbReference>
<dbReference type="GO" id="GO:0003676">
    <property type="term" value="F:nucleic acid binding"/>
    <property type="evidence" value="ECO:0007669"/>
    <property type="project" value="InterPro"/>
</dbReference>
<keyword evidence="9 12" id="KW-0539">Nucleus</keyword>
<evidence type="ECO:0000256" key="6">
    <source>
        <dbReference type="ARBA" id="ARBA00022927"/>
    </source>
</evidence>
<evidence type="ECO:0000256" key="5">
    <source>
        <dbReference type="ARBA" id="ARBA00022816"/>
    </source>
</evidence>
<dbReference type="PANTHER" id="PTHR21527:SF6">
    <property type="entry name" value="NUCLEOPORIN NUP35"/>
    <property type="match status" value="1"/>
</dbReference>
<evidence type="ECO:0000256" key="1">
    <source>
        <dbReference type="ARBA" id="ARBA00004567"/>
    </source>
</evidence>
<proteinExistence type="inferred from homology"/>
<keyword evidence="6" id="KW-0653">Protein transport</keyword>
<name>A0A9P1N0Q5_9PELO</name>
<dbReference type="Gene3D" id="3.30.70.330">
    <property type="match status" value="1"/>
</dbReference>
<dbReference type="GO" id="GO:0051028">
    <property type="term" value="P:mRNA transport"/>
    <property type="evidence" value="ECO:0007669"/>
    <property type="project" value="UniProtKB-UniRule"/>
</dbReference>
<dbReference type="AlphaFoldDB" id="A0A9P1N0Q5"/>